<dbReference type="CDD" id="cd07989">
    <property type="entry name" value="LPLAT_AGPAT-like"/>
    <property type="match status" value="1"/>
</dbReference>
<dbReference type="GO" id="GO:0005783">
    <property type="term" value="C:endoplasmic reticulum"/>
    <property type="evidence" value="ECO:0007669"/>
    <property type="project" value="TreeGrafter"/>
</dbReference>
<feature type="transmembrane region" description="Helical" evidence="6">
    <location>
        <begin position="32"/>
        <end position="50"/>
    </location>
</feature>
<reference evidence="8" key="1">
    <citation type="submission" date="2020-08" db="EMBL/GenBank/DDBJ databases">
        <title>Genome sequencing and assembly of the red palm weevil Rhynchophorus ferrugineus.</title>
        <authorList>
            <person name="Dias G.B."/>
            <person name="Bergman C.M."/>
            <person name="Manee M."/>
        </authorList>
    </citation>
    <scope>NUCLEOTIDE SEQUENCE</scope>
    <source>
        <strain evidence="8">AA-2017</strain>
        <tissue evidence="8">Whole larva</tissue>
    </source>
</reference>
<dbReference type="SMART" id="SM00563">
    <property type="entry name" value="PlsC"/>
    <property type="match status" value="1"/>
</dbReference>
<keyword evidence="6" id="KW-0472">Membrane</keyword>
<dbReference type="EC" id="2.3.1.51" evidence="5"/>
<evidence type="ECO:0000256" key="2">
    <source>
        <dbReference type="ARBA" id="ARBA00008655"/>
    </source>
</evidence>
<feature type="domain" description="Phospholipid/glycerol acyltransferase" evidence="7">
    <location>
        <begin position="90"/>
        <end position="208"/>
    </location>
</feature>
<dbReference type="NCBIfam" id="TIGR00530">
    <property type="entry name" value="AGP_acyltrn"/>
    <property type="match status" value="1"/>
</dbReference>
<evidence type="ECO:0000313" key="9">
    <source>
        <dbReference type="Proteomes" id="UP000625711"/>
    </source>
</evidence>
<comment type="pathway">
    <text evidence="1">Phospholipid metabolism; CDP-diacylglycerol biosynthesis; CDP-diacylglycerol from sn-glycerol 3-phosphate: step 2/3.</text>
</comment>
<keyword evidence="3 5" id="KW-0808">Transferase</keyword>
<sequence>MGFVVWTLAIVALLAILWTVSTVAKWFIKWTLFIIVCLFSACLPIPIMLLKPKDPRNALLPAAGLRIFCDLIGIKVRVEGIENIVRGTGSVVLINHQSQLDLLVLAHLWPIMDNCTVIAKKEVFYLQPFGLASWLWGTIFINRVKSKDAQDTVNQTGEIIRQRKARVLIFPEGTRNLGKPTLLPFKKGGFHLALASKVPLQPVAVSRYKFLKGYSFEGGNVVIKILPQISTERYGKDNIQELIDESYKVMSEGVDSVSAENNRANGLSNGKKAD</sequence>
<gene>
    <name evidence="8" type="ORF">GWI33_016691</name>
</gene>
<dbReference type="Proteomes" id="UP000625711">
    <property type="component" value="Unassembled WGS sequence"/>
</dbReference>
<evidence type="ECO:0000256" key="3">
    <source>
        <dbReference type="ARBA" id="ARBA00022679"/>
    </source>
</evidence>
<evidence type="ECO:0000313" key="8">
    <source>
        <dbReference type="EMBL" id="KAF7270329.1"/>
    </source>
</evidence>
<comment type="domain">
    <text evidence="5">The HXXXXD motif is essential for acyltransferase activity and may constitute the binding site for the phosphate moiety of the glycerol-3-phosphate.</text>
</comment>
<keyword evidence="6" id="KW-1133">Transmembrane helix</keyword>
<keyword evidence="6" id="KW-0812">Transmembrane</keyword>
<keyword evidence="4 5" id="KW-0012">Acyltransferase</keyword>
<name>A0A834MA14_RHYFE</name>
<dbReference type="InterPro" id="IPR002123">
    <property type="entry name" value="Plipid/glycerol_acylTrfase"/>
</dbReference>
<comment type="similarity">
    <text evidence="2 5">Belongs to the 1-acyl-sn-glycerol-3-phosphate acyltransferase family.</text>
</comment>
<evidence type="ECO:0000259" key="7">
    <source>
        <dbReference type="SMART" id="SM00563"/>
    </source>
</evidence>
<dbReference type="PANTHER" id="PTHR10434">
    <property type="entry name" value="1-ACYL-SN-GLYCEROL-3-PHOSPHATE ACYLTRANSFERASE"/>
    <property type="match status" value="1"/>
</dbReference>
<evidence type="ECO:0000256" key="4">
    <source>
        <dbReference type="ARBA" id="ARBA00023315"/>
    </source>
</evidence>
<dbReference type="EMBL" id="JAACXV010014112">
    <property type="protein sequence ID" value="KAF7270329.1"/>
    <property type="molecule type" value="Genomic_DNA"/>
</dbReference>
<keyword evidence="9" id="KW-1185">Reference proteome</keyword>
<evidence type="ECO:0000256" key="6">
    <source>
        <dbReference type="SAM" id="Phobius"/>
    </source>
</evidence>
<dbReference type="Pfam" id="PF01553">
    <property type="entry name" value="Acyltransferase"/>
    <property type="match status" value="1"/>
</dbReference>
<dbReference type="PANTHER" id="PTHR10434:SF11">
    <property type="entry name" value="1-ACYL-SN-GLYCEROL-3-PHOSPHATE ACYLTRANSFERASE"/>
    <property type="match status" value="1"/>
</dbReference>
<evidence type="ECO:0000256" key="5">
    <source>
        <dbReference type="RuleBase" id="RU361267"/>
    </source>
</evidence>
<comment type="caution">
    <text evidence="8">The sequence shown here is derived from an EMBL/GenBank/DDBJ whole genome shotgun (WGS) entry which is preliminary data.</text>
</comment>
<dbReference type="AlphaFoldDB" id="A0A834MA14"/>
<dbReference type="InterPro" id="IPR004552">
    <property type="entry name" value="AGP_acyltrans"/>
</dbReference>
<keyword evidence="5" id="KW-0443">Lipid metabolism</keyword>
<dbReference type="SUPFAM" id="SSF69593">
    <property type="entry name" value="Glycerol-3-phosphate (1)-acyltransferase"/>
    <property type="match status" value="1"/>
</dbReference>
<dbReference type="OrthoDB" id="202234at2759"/>
<comment type="catalytic activity">
    <reaction evidence="5">
        <text>a 1-acyl-sn-glycero-3-phosphate + an acyl-CoA = a 1,2-diacyl-sn-glycero-3-phosphate + CoA</text>
        <dbReference type="Rhea" id="RHEA:19709"/>
        <dbReference type="ChEBI" id="CHEBI:57287"/>
        <dbReference type="ChEBI" id="CHEBI:57970"/>
        <dbReference type="ChEBI" id="CHEBI:58342"/>
        <dbReference type="ChEBI" id="CHEBI:58608"/>
        <dbReference type="EC" id="2.3.1.51"/>
    </reaction>
</comment>
<keyword evidence="5" id="KW-0444">Lipid biosynthesis</keyword>
<organism evidence="8 9">
    <name type="scientific">Rhynchophorus ferrugineus</name>
    <name type="common">Red palm weevil</name>
    <name type="synonym">Curculio ferrugineus</name>
    <dbReference type="NCBI Taxonomy" id="354439"/>
    <lineage>
        <taxon>Eukaryota</taxon>
        <taxon>Metazoa</taxon>
        <taxon>Ecdysozoa</taxon>
        <taxon>Arthropoda</taxon>
        <taxon>Hexapoda</taxon>
        <taxon>Insecta</taxon>
        <taxon>Pterygota</taxon>
        <taxon>Neoptera</taxon>
        <taxon>Endopterygota</taxon>
        <taxon>Coleoptera</taxon>
        <taxon>Polyphaga</taxon>
        <taxon>Cucujiformia</taxon>
        <taxon>Curculionidae</taxon>
        <taxon>Dryophthorinae</taxon>
        <taxon>Rhynchophorus</taxon>
    </lineage>
</organism>
<evidence type="ECO:0000256" key="1">
    <source>
        <dbReference type="ARBA" id="ARBA00004728"/>
    </source>
</evidence>
<dbReference type="GO" id="GO:0006654">
    <property type="term" value="P:phosphatidic acid biosynthetic process"/>
    <property type="evidence" value="ECO:0007669"/>
    <property type="project" value="TreeGrafter"/>
</dbReference>
<dbReference type="GO" id="GO:0003841">
    <property type="term" value="F:1-acylglycerol-3-phosphate O-acyltransferase activity"/>
    <property type="evidence" value="ECO:0007669"/>
    <property type="project" value="UniProtKB-UniRule"/>
</dbReference>
<protein>
    <recommendedName>
        <fullName evidence="5">1-acyl-sn-glycerol-3-phosphate acyltransferase</fullName>
        <ecNumber evidence="5">2.3.1.51</ecNumber>
    </recommendedName>
</protein>
<keyword evidence="5" id="KW-0594">Phospholipid biosynthesis</keyword>
<keyword evidence="5" id="KW-1208">Phospholipid metabolism</keyword>
<dbReference type="GO" id="GO:0016020">
    <property type="term" value="C:membrane"/>
    <property type="evidence" value="ECO:0007669"/>
    <property type="project" value="InterPro"/>
</dbReference>
<accession>A0A834MA14</accession>
<proteinExistence type="inferred from homology"/>